<keyword evidence="2" id="KW-1185">Reference proteome</keyword>
<evidence type="ECO:0000313" key="2">
    <source>
        <dbReference type="Proteomes" id="UP001190700"/>
    </source>
</evidence>
<proteinExistence type="predicted"/>
<evidence type="ECO:0000313" key="1">
    <source>
        <dbReference type="EMBL" id="KAK3264982.1"/>
    </source>
</evidence>
<dbReference type="AlphaFoldDB" id="A0AAE0FRY2"/>
<protein>
    <submittedName>
        <fullName evidence="1">Uncharacterized protein</fullName>
    </submittedName>
</protein>
<dbReference type="Proteomes" id="UP001190700">
    <property type="component" value="Unassembled WGS sequence"/>
</dbReference>
<name>A0AAE0FRY2_9CHLO</name>
<dbReference type="EMBL" id="LGRX02014228">
    <property type="protein sequence ID" value="KAK3264982.1"/>
    <property type="molecule type" value="Genomic_DNA"/>
</dbReference>
<accession>A0AAE0FRY2</accession>
<organism evidence="1 2">
    <name type="scientific">Cymbomonas tetramitiformis</name>
    <dbReference type="NCBI Taxonomy" id="36881"/>
    <lineage>
        <taxon>Eukaryota</taxon>
        <taxon>Viridiplantae</taxon>
        <taxon>Chlorophyta</taxon>
        <taxon>Pyramimonadophyceae</taxon>
        <taxon>Pyramimonadales</taxon>
        <taxon>Pyramimonadaceae</taxon>
        <taxon>Cymbomonas</taxon>
    </lineage>
</organism>
<sequence length="168" mass="18875">MRGIPQLIGTLKSHCEDWAPEEGAPEIISRNIRQYSAHIQDLPLQVVWCEESYICHLLNAAPEARELYTATQVPRSRRHPEVAQLLNDLHSDTFEYNRKYCIHGQCGNQEDPLPLGSVCLCQCIAQVEGMTPKLGRALYQARTLQPGPPRTAHGTNPAPIQLERNLNS</sequence>
<gene>
    <name evidence="1" type="ORF">CYMTET_26311</name>
</gene>
<comment type="caution">
    <text evidence="1">The sequence shown here is derived from an EMBL/GenBank/DDBJ whole genome shotgun (WGS) entry which is preliminary data.</text>
</comment>
<reference evidence="1 2" key="1">
    <citation type="journal article" date="2015" name="Genome Biol. Evol.">
        <title>Comparative Genomics of a Bacterivorous Green Alga Reveals Evolutionary Causalities and Consequences of Phago-Mixotrophic Mode of Nutrition.</title>
        <authorList>
            <person name="Burns J.A."/>
            <person name="Paasch A."/>
            <person name="Narechania A."/>
            <person name="Kim E."/>
        </authorList>
    </citation>
    <scope>NUCLEOTIDE SEQUENCE [LARGE SCALE GENOMIC DNA]</scope>
    <source>
        <strain evidence="1 2">PLY_AMNH</strain>
    </source>
</reference>